<proteinExistence type="inferred from homology"/>
<dbReference type="SUPFAM" id="SSF51735">
    <property type="entry name" value="NAD(P)-binding Rossmann-fold domains"/>
    <property type="match status" value="1"/>
</dbReference>
<accession>A0AAN5I329</accession>
<name>A0AAN5I329_9BILA</name>
<sequence>HLRMYRNMSFFAGKVVIVTGSSNGIGRGTAVLFAKASAKVAITGRNANSLEETKQMCAQAGAKPEDLIELIGDITDDSFKERLISATVEKFGRLDVLVNNVGGATFANYGKPITEIPVAEFNETIHINLSSVLRLSQLAVPHLEKTKGAIVNVSGAFLKLSPMPYLAAAKAALDQITIQMAGSLIKKGIRVNSVRS</sequence>
<dbReference type="PANTHER" id="PTHR44115">
    <property type="entry name" value="PROTEIN CBG09704"/>
    <property type="match status" value="1"/>
</dbReference>
<dbReference type="EMBL" id="BTRK01000004">
    <property type="protein sequence ID" value="GMR49889.1"/>
    <property type="molecule type" value="Genomic_DNA"/>
</dbReference>
<dbReference type="AlphaFoldDB" id="A0AAN5I329"/>
<dbReference type="InterPro" id="IPR036291">
    <property type="entry name" value="NAD(P)-bd_dom_sf"/>
</dbReference>
<evidence type="ECO:0000313" key="2">
    <source>
        <dbReference type="EMBL" id="GMR49889.1"/>
    </source>
</evidence>
<dbReference type="InterPro" id="IPR002347">
    <property type="entry name" value="SDR_fam"/>
</dbReference>
<comment type="caution">
    <text evidence="2">The sequence shown here is derived from an EMBL/GenBank/DDBJ whole genome shotgun (WGS) entry which is preliminary data.</text>
</comment>
<dbReference type="Proteomes" id="UP001328107">
    <property type="component" value="Unassembled WGS sequence"/>
</dbReference>
<dbReference type="Gene3D" id="3.40.50.720">
    <property type="entry name" value="NAD(P)-binding Rossmann-like Domain"/>
    <property type="match status" value="1"/>
</dbReference>
<evidence type="ECO:0000313" key="3">
    <source>
        <dbReference type="Proteomes" id="UP001328107"/>
    </source>
</evidence>
<keyword evidence="3" id="KW-1185">Reference proteome</keyword>
<dbReference type="PANTHER" id="PTHR44115:SF4">
    <property type="entry name" value="OXIDOREDUCTASE"/>
    <property type="match status" value="1"/>
</dbReference>
<comment type="similarity">
    <text evidence="1">Belongs to the short-chain dehydrogenases/reductases (SDR) family.</text>
</comment>
<dbReference type="Pfam" id="PF00106">
    <property type="entry name" value="adh_short"/>
    <property type="match status" value="1"/>
</dbReference>
<reference evidence="3" key="1">
    <citation type="submission" date="2022-10" db="EMBL/GenBank/DDBJ databases">
        <title>Genome assembly of Pristionchus species.</title>
        <authorList>
            <person name="Yoshida K."/>
            <person name="Sommer R.J."/>
        </authorList>
    </citation>
    <scope>NUCLEOTIDE SEQUENCE [LARGE SCALE GENOMIC DNA]</scope>
    <source>
        <strain evidence="3">RS5460</strain>
    </source>
</reference>
<evidence type="ECO:0000256" key="1">
    <source>
        <dbReference type="RuleBase" id="RU000363"/>
    </source>
</evidence>
<organism evidence="2 3">
    <name type="scientific">Pristionchus mayeri</name>
    <dbReference type="NCBI Taxonomy" id="1317129"/>
    <lineage>
        <taxon>Eukaryota</taxon>
        <taxon>Metazoa</taxon>
        <taxon>Ecdysozoa</taxon>
        <taxon>Nematoda</taxon>
        <taxon>Chromadorea</taxon>
        <taxon>Rhabditida</taxon>
        <taxon>Rhabditina</taxon>
        <taxon>Diplogasteromorpha</taxon>
        <taxon>Diplogasteroidea</taxon>
        <taxon>Neodiplogasteridae</taxon>
        <taxon>Pristionchus</taxon>
    </lineage>
</organism>
<dbReference type="PRINTS" id="PR00080">
    <property type="entry name" value="SDRFAMILY"/>
</dbReference>
<protein>
    <recommendedName>
        <fullName evidence="4">Dehydrogenase</fullName>
    </recommendedName>
</protein>
<gene>
    <name evidence="2" type="ORF">PMAYCL1PPCAC_20084</name>
</gene>
<feature type="non-terminal residue" evidence="2">
    <location>
        <position position="1"/>
    </location>
</feature>
<evidence type="ECO:0008006" key="4">
    <source>
        <dbReference type="Google" id="ProtNLM"/>
    </source>
</evidence>
<dbReference type="PRINTS" id="PR00081">
    <property type="entry name" value="GDHRDH"/>
</dbReference>
<feature type="non-terminal residue" evidence="2">
    <location>
        <position position="196"/>
    </location>
</feature>